<dbReference type="InterPro" id="IPR036955">
    <property type="entry name" value="AP2/ERF_dom_sf"/>
</dbReference>
<feature type="domain" description="AP2/ERF" evidence="7">
    <location>
        <begin position="164"/>
        <end position="222"/>
    </location>
</feature>
<evidence type="ECO:0000256" key="2">
    <source>
        <dbReference type="ARBA" id="ARBA00023015"/>
    </source>
</evidence>
<dbReference type="FunFam" id="3.30.730.10:FF:000001">
    <property type="entry name" value="Ethylene-responsive transcription factor 2"/>
    <property type="match status" value="1"/>
</dbReference>
<dbReference type="PRINTS" id="PR00367">
    <property type="entry name" value="ETHRSPELEMNT"/>
</dbReference>
<keyword evidence="4" id="KW-0804">Transcription</keyword>
<evidence type="ECO:0000256" key="4">
    <source>
        <dbReference type="ARBA" id="ARBA00023163"/>
    </source>
</evidence>
<dbReference type="EMBL" id="SPHZ02000010">
    <property type="protein sequence ID" value="KAF0896379.1"/>
    <property type="molecule type" value="Genomic_DNA"/>
</dbReference>
<reference evidence="8 10" key="1">
    <citation type="submission" date="2019-11" db="EMBL/GenBank/DDBJ databases">
        <title>Whole genome sequence of Oryza granulata.</title>
        <authorList>
            <person name="Li W."/>
        </authorList>
    </citation>
    <scope>NUCLEOTIDE SEQUENCE [LARGE SCALE GENOMIC DNA]</scope>
    <source>
        <strain evidence="10">cv. Menghai</strain>
        <tissue evidence="8">Leaf</tissue>
    </source>
</reference>
<dbReference type="GO" id="GO:0009873">
    <property type="term" value="P:ethylene-activated signaling pathway"/>
    <property type="evidence" value="ECO:0007669"/>
    <property type="project" value="InterPro"/>
</dbReference>
<dbReference type="AlphaFoldDB" id="A0A6G1C852"/>
<dbReference type="Pfam" id="PF00847">
    <property type="entry name" value="AP2"/>
    <property type="match status" value="1"/>
</dbReference>
<dbReference type="Proteomes" id="UP000479710">
    <property type="component" value="Unassembled WGS sequence"/>
</dbReference>
<dbReference type="Gene3D" id="3.30.730.10">
    <property type="entry name" value="AP2/ERF domain"/>
    <property type="match status" value="1"/>
</dbReference>
<gene>
    <name evidence="8" type="ORF">E2562_021910</name>
    <name evidence="9" type="ORF">E2562_025092</name>
</gene>
<keyword evidence="3" id="KW-0238">DNA-binding</keyword>
<dbReference type="InterPro" id="IPR001471">
    <property type="entry name" value="AP2/ERF_dom"/>
</dbReference>
<evidence type="ECO:0000256" key="1">
    <source>
        <dbReference type="ARBA" id="ARBA00004123"/>
    </source>
</evidence>
<proteinExistence type="predicted"/>
<comment type="caution">
    <text evidence="8">The sequence shown here is derived from an EMBL/GenBank/DDBJ whole genome shotgun (WGS) entry which is preliminary data.</text>
</comment>
<keyword evidence="5" id="KW-0539">Nucleus</keyword>
<protein>
    <recommendedName>
        <fullName evidence="7">AP2/ERF domain-containing protein</fullName>
    </recommendedName>
</protein>
<dbReference type="InterPro" id="IPR044808">
    <property type="entry name" value="ERF_plant"/>
</dbReference>
<comment type="subcellular location">
    <subcellularLocation>
        <location evidence="1">Nucleus</location>
    </subcellularLocation>
</comment>
<accession>A0A6G1C852</accession>
<evidence type="ECO:0000313" key="8">
    <source>
        <dbReference type="EMBL" id="KAF0896379.1"/>
    </source>
</evidence>
<evidence type="ECO:0000256" key="6">
    <source>
        <dbReference type="SAM" id="MobiDB-lite"/>
    </source>
</evidence>
<keyword evidence="10" id="KW-1185">Reference proteome</keyword>
<dbReference type="CDD" id="cd00018">
    <property type="entry name" value="AP2"/>
    <property type="match status" value="1"/>
</dbReference>
<dbReference type="GO" id="GO:0003700">
    <property type="term" value="F:DNA-binding transcription factor activity"/>
    <property type="evidence" value="ECO:0007669"/>
    <property type="project" value="InterPro"/>
</dbReference>
<evidence type="ECO:0000256" key="3">
    <source>
        <dbReference type="ARBA" id="ARBA00023125"/>
    </source>
</evidence>
<feature type="region of interest" description="Disordered" evidence="6">
    <location>
        <begin position="254"/>
        <end position="294"/>
    </location>
</feature>
<dbReference type="InterPro" id="IPR016177">
    <property type="entry name" value="DNA-bd_dom_sf"/>
</dbReference>
<dbReference type="EMBL" id="SPHZ02000009">
    <property type="protein sequence ID" value="KAF0899837.1"/>
    <property type="molecule type" value="Genomic_DNA"/>
</dbReference>
<dbReference type="SUPFAM" id="SSF54171">
    <property type="entry name" value="DNA-binding domain"/>
    <property type="match status" value="1"/>
</dbReference>
<keyword evidence="2" id="KW-0805">Transcription regulation</keyword>
<dbReference type="PROSITE" id="PS51032">
    <property type="entry name" value="AP2_ERF"/>
    <property type="match status" value="1"/>
</dbReference>
<dbReference type="OrthoDB" id="670255at2759"/>
<dbReference type="GO" id="GO:0005634">
    <property type="term" value="C:nucleus"/>
    <property type="evidence" value="ECO:0007669"/>
    <property type="project" value="UniProtKB-SubCell"/>
</dbReference>
<dbReference type="GO" id="GO:0003677">
    <property type="term" value="F:DNA binding"/>
    <property type="evidence" value="ECO:0007669"/>
    <property type="project" value="UniProtKB-KW"/>
</dbReference>
<dbReference type="PANTHER" id="PTHR31190:SF72">
    <property type="entry name" value="AP2 DOMAIN CONTAINING PROTEIN, EXPRESSED"/>
    <property type="match status" value="1"/>
</dbReference>
<dbReference type="PANTHER" id="PTHR31190">
    <property type="entry name" value="DNA-BINDING DOMAIN"/>
    <property type="match status" value="1"/>
</dbReference>
<organism evidence="8 10">
    <name type="scientific">Oryza meyeriana var. granulata</name>
    <dbReference type="NCBI Taxonomy" id="110450"/>
    <lineage>
        <taxon>Eukaryota</taxon>
        <taxon>Viridiplantae</taxon>
        <taxon>Streptophyta</taxon>
        <taxon>Embryophyta</taxon>
        <taxon>Tracheophyta</taxon>
        <taxon>Spermatophyta</taxon>
        <taxon>Magnoliopsida</taxon>
        <taxon>Liliopsida</taxon>
        <taxon>Poales</taxon>
        <taxon>Poaceae</taxon>
        <taxon>BOP clade</taxon>
        <taxon>Oryzoideae</taxon>
        <taxon>Oryzeae</taxon>
        <taxon>Oryzinae</taxon>
        <taxon>Oryza</taxon>
        <taxon>Oryza meyeriana</taxon>
    </lineage>
</organism>
<evidence type="ECO:0000256" key="5">
    <source>
        <dbReference type="ARBA" id="ARBA00023242"/>
    </source>
</evidence>
<evidence type="ECO:0000313" key="9">
    <source>
        <dbReference type="EMBL" id="KAF0899837.1"/>
    </source>
</evidence>
<dbReference type="SMART" id="SM00380">
    <property type="entry name" value="AP2"/>
    <property type="match status" value="1"/>
</dbReference>
<evidence type="ECO:0000313" key="10">
    <source>
        <dbReference type="Proteomes" id="UP000479710"/>
    </source>
</evidence>
<name>A0A6G1C852_9ORYZ</name>
<evidence type="ECO:0000259" key="7">
    <source>
        <dbReference type="PROSITE" id="PS51032"/>
    </source>
</evidence>
<sequence>MEPNYSDYHHNGVSFDAYEHGHGHGHHLIPSCYSTATICPPEPSYSCCNWSFLHADATAASSSESSASGSSGTAHIVANTITTTQPAAAFVQQLHFGGEYYDDDTADISTLMEAAYISCWTNGGASASLTASTEGAEVMRTAAAPAPDGPNDNGSDKEAAARPPLIGVRRRPWGKYAAEIRDSTRNGARVWLGTFNTPEQAAMAYDQAALAVRGPAAVLNYPLHRVRESLRTLELSAAADSESPVLALKRRHRIRKRSTTKKTPAAKADEPPATLEGKNKRQVHTSSHYEKQKQMTLSPCVLELEDLGSDFLEELLALSEE</sequence>